<proteinExistence type="predicted"/>
<evidence type="ECO:0000313" key="2">
    <source>
        <dbReference type="Proteomes" id="UP000298030"/>
    </source>
</evidence>
<accession>A0A4Y7SER9</accession>
<sequence length="140" mass="15235">MGVKNPPPPPPRGASKLHFCYLKLPKVVWLLFLLFLGPNGVHTAIAHFQAPVARESPANPGLAIEQTGGVLEDVKGGSAGFMSRDGSQLGPDTFSIAGHRSMLDKQSAFTREMHTTGTRREHSSAQGHRYCRALHDQLRL</sequence>
<protein>
    <submittedName>
        <fullName evidence="1">Uncharacterized protein</fullName>
    </submittedName>
</protein>
<organism evidence="1 2">
    <name type="scientific">Coprinellus micaceus</name>
    <name type="common">Glistening ink-cap mushroom</name>
    <name type="synonym">Coprinus micaceus</name>
    <dbReference type="NCBI Taxonomy" id="71717"/>
    <lineage>
        <taxon>Eukaryota</taxon>
        <taxon>Fungi</taxon>
        <taxon>Dikarya</taxon>
        <taxon>Basidiomycota</taxon>
        <taxon>Agaricomycotina</taxon>
        <taxon>Agaricomycetes</taxon>
        <taxon>Agaricomycetidae</taxon>
        <taxon>Agaricales</taxon>
        <taxon>Agaricineae</taxon>
        <taxon>Psathyrellaceae</taxon>
        <taxon>Coprinellus</taxon>
    </lineage>
</organism>
<keyword evidence="2" id="KW-1185">Reference proteome</keyword>
<dbReference type="Proteomes" id="UP000298030">
    <property type="component" value="Unassembled WGS sequence"/>
</dbReference>
<evidence type="ECO:0000313" key="1">
    <source>
        <dbReference type="EMBL" id="TEB19957.1"/>
    </source>
</evidence>
<name>A0A4Y7SER9_COPMI</name>
<reference evidence="1 2" key="1">
    <citation type="journal article" date="2019" name="Nat. Ecol. Evol.">
        <title>Megaphylogeny resolves global patterns of mushroom evolution.</title>
        <authorList>
            <person name="Varga T."/>
            <person name="Krizsan K."/>
            <person name="Foldi C."/>
            <person name="Dima B."/>
            <person name="Sanchez-Garcia M."/>
            <person name="Sanchez-Ramirez S."/>
            <person name="Szollosi G.J."/>
            <person name="Szarkandi J.G."/>
            <person name="Papp V."/>
            <person name="Albert L."/>
            <person name="Andreopoulos W."/>
            <person name="Angelini C."/>
            <person name="Antonin V."/>
            <person name="Barry K.W."/>
            <person name="Bougher N.L."/>
            <person name="Buchanan P."/>
            <person name="Buyck B."/>
            <person name="Bense V."/>
            <person name="Catcheside P."/>
            <person name="Chovatia M."/>
            <person name="Cooper J."/>
            <person name="Damon W."/>
            <person name="Desjardin D."/>
            <person name="Finy P."/>
            <person name="Geml J."/>
            <person name="Haridas S."/>
            <person name="Hughes K."/>
            <person name="Justo A."/>
            <person name="Karasinski D."/>
            <person name="Kautmanova I."/>
            <person name="Kiss B."/>
            <person name="Kocsube S."/>
            <person name="Kotiranta H."/>
            <person name="LaButti K.M."/>
            <person name="Lechner B.E."/>
            <person name="Liimatainen K."/>
            <person name="Lipzen A."/>
            <person name="Lukacs Z."/>
            <person name="Mihaltcheva S."/>
            <person name="Morgado L.N."/>
            <person name="Niskanen T."/>
            <person name="Noordeloos M.E."/>
            <person name="Ohm R.A."/>
            <person name="Ortiz-Santana B."/>
            <person name="Ovrebo C."/>
            <person name="Racz N."/>
            <person name="Riley R."/>
            <person name="Savchenko A."/>
            <person name="Shiryaev A."/>
            <person name="Soop K."/>
            <person name="Spirin V."/>
            <person name="Szebenyi C."/>
            <person name="Tomsovsky M."/>
            <person name="Tulloss R.E."/>
            <person name="Uehling J."/>
            <person name="Grigoriev I.V."/>
            <person name="Vagvolgyi C."/>
            <person name="Papp T."/>
            <person name="Martin F.M."/>
            <person name="Miettinen O."/>
            <person name="Hibbett D.S."/>
            <person name="Nagy L.G."/>
        </authorList>
    </citation>
    <scope>NUCLEOTIDE SEQUENCE [LARGE SCALE GENOMIC DNA]</scope>
    <source>
        <strain evidence="1 2">FP101781</strain>
    </source>
</reference>
<dbReference type="EMBL" id="QPFP01000162">
    <property type="protein sequence ID" value="TEB19957.1"/>
    <property type="molecule type" value="Genomic_DNA"/>
</dbReference>
<comment type="caution">
    <text evidence="1">The sequence shown here is derived from an EMBL/GenBank/DDBJ whole genome shotgun (WGS) entry which is preliminary data.</text>
</comment>
<gene>
    <name evidence="1" type="ORF">FA13DRAFT_298407</name>
</gene>
<dbReference type="AlphaFoldDB" id="A0A4Y7SER9"/>